<protein>
    <submittedName>
        <fullName evidence="2">Uncharacterized protein</fullName>
    </submittedName>
</protein>
<keyword evidence="3" id="KW-1185">Reference proteome</keyword>
<proteinExistence type="predicted"/>
<sequence length="75" mass="8301">MFKNRTVILICATGMTVLLGFTAAVLWKAPAEPANTHSSAVPWLIFTIFAVVYMNAKRRKMDSKIPDADTDEDKA</sequence>
<dbReference type="PATRIC" id="fig|1121022.4.peg.1332"/>
<feature type="transmembrane region" description="Helical" evidence="1">
    <location>
        <begin position="39"/>
        <end position="56"/>
    </location>
</feature>
<dbReference type="STRING" id="1121022.GCA_000376105_00564"/>
<accession>V4PH26</accession>
<organism evidence="2 3">
    <name type="scientific">Asticcacaulis benevestitus DSM 16100 = ATCC BAA-896</name>
    <dbReference type="NCBI Taxonomy" id="1121022"/>
    <lineage>
        <taxon>Bacteria</taxon>
        <taxon>Pseudomonadati</taxon>
        <taxon>Pseudomonadota</taxon>
        <taxon>Alphaproteobacteria</taxon>
        <taxon>Caulobacterales</taxon>
        <taxon>Caulobacteraceae</taxon>
        <taxon>Asticcacaulis</taxon>
    </lineage>
</organism>
<name>V4PH26_9CAUL</name>
<keyword evidence="1" id="KW-0472">Membrane</keyword>
<keyword evidence="1" id="KW-1133">Transmembrane helix</keyword>
<dbReference type="EMBL" id="AWGB01000009">
    <property type="protein sequence ID" value="ESQ93227.1"/>
    <property type="molecule type" value="Genomic_DNA"/>
</dbReference>
<reference evidence="2 3" key="1">
    <citation type="journal article" date="2014" name="Nature">
        <title>Sequential evolution of bacterial morphology by co-option of a developmental regulator.</title>
        <authorList>
            <person name="Jiang C."/>
            <person name="Brown P.J."/>
            <person name="Ducret A."/>
            <person name="Brun Y.V."/>
        </authorList>
    </citation>
    <scope>NUCLEOTIDE SEQUENCE [LARGE SCALE GENOMIC DNA]</scope>
    <source>
        <strain evidence="2 3">DSM 16100</strain>
    </source>
</reference>
<evidence type="ECO:0000256" key="1">
    <source>
        <dbReference type="SAM" id="Phobius"/>
    </source>
</evidence>
<dbReference type="AlphaFoldDB" id="V4PH26"/>
<evidence type="ECO:0000313" key="2">
    <source>
        <dbReference type="EMBL" id="ESQ93227.1"/>
    </source>
</evidence>
<evidence type="ECO:0000313" key="3">
    <source>
        <dbReference type="Proteomes" id="UP000017837"/>
    </source>
</evidence>
<gene>
    <name evidence="2" type="ORF">ABENE_06680</name>
</gene>
<dbReference type="Proteomes" id="UP000017837">
    <property type="component" value="Unassembled WGS sequence"/>
</dbReference>
<comment type="caution">
    <text evidence="2">The sequence shown here is derived from an EMBL/GenBank/DDBJ whole genome shotgun (WGS) entry which is preliminary data.</text>
</comment>
<keyword evidence="1" id="KW-0812">Transmembrane</keyword>
<feature type="transmembrane region" description="Helical" evidence="1">
    <location>
        <begin position="7"/>
        <end position="27"/>
    </location>
</feature>